<gene>
    <name evidence="1" type="ORF">F0562_027028</name>
</gene>
<keyword evidence="2" id="KW-1185">Reference proteome</keyword>
<reference evidence="1 2" key="1">
    <citation type="submission" date="2019-09" db="EMBL/GenBank/DDBJ databases">
        <title>A chromosome-level genome assembly of the Chinese tupelo Nyssa sinensis.</title>
        <authorList>
            <person name="Yang X."/>
            <person name="Kang M."/>
            <person name="Yang Y."/>
            <person name="Xiong H."/>
            <person name="Wang M."/>
            <person name="Zhang Z."/>
            <person name="Wang Z."/>
            <person name="Wu H."/>
            <person name="Ma T."/>
            <person name="Liu J."/>
            <person name="Xi Z."/>
        </authorList>
    </citation>
    <scope>NUCLEOTIDE SEQUENCE [LARGE SCALE GENOMIC DNA]</scope>
    <source>
        <strain evidence="1">J267</strain>
        <tissue evidence="1">Leaf</tissue>
    </source>
</reference>
<protein>
    <submittedName>
        <fullName evidence="1">Uncharacterized protein</fullName>
    </submittedName>
</protein>
<organism evidence="1 2">
    <name type="scientific">Nyssa sinensis</name>
    <dbReference type="NCBI Taxonomy" id="561372"/>
    <lineage>
        <taxon>Eukaryota</taxon>
        <taxon>Viridiplantae</taxon>
        <taxon>Streptophyta</taxon>
        <taxon>Embryophyta</taxon>
        <taxon>Tracheophyta</taxon>
        <taxon>Spermatophyta</taxon>
        <taxon>Magnoliopsida</taxon>
        <taxon>eudicotyledons</taxon>
        <taxon>Gunneridae</taxon>
        <taxon>Pentapetalae</taxon>
        <taxon>asterids</taxon>
        <taxon>Cornales</taxon>
        <taxon>Nyssaceae</taxon>
        <taxon>Nyssa</taxon>
    </lineage>
</organism>
<proteinExistence type="predicted"/>
<evidence type="ECO:0000313" key="2">
    <source>
        <dbReference type="Proteomes" id="UP000325577"/>
    </source>
</evidence>
<name>A0A5J5B1W9_9ASTE</name>
<accession>A0A5J5B1W9</accession>
<dbReference type="AlphaFoldDB" id="A0A5J5B1W9"/>
<dbReference type="Proteomes" id="UP000325577">
    <property type="component" value="Linkage Group LG15"/>
</dbReference>
<evidence type="ECO:0000313" key="1">
    <source>
        <dbReference type="EMBL" id="KAA8537285.1"/>
    </source>
</evidence>
<sequence length="73" mass="8177">MNGIYYMLTLIKSTTETPGGFIWAESRPVTLYSLSFESFLSPLTAPSPPTKKKIRGIRNPSCQLPKTKIMLVQ</sequence>
<dbReference type="EMBL" id="CM018038">
    <property type="protein sequence ID" value="KAA8537285.1"/>
    <property type="molecule type" value="Genomic_DNA"/>
</dbReference>